<dbReference type="GO" id="GO:0005802">
    <property type="term" value="C:trans-Golgi network"/>
    <property type="evidence" value="ECO:0007669"/>
    <property type="project" value="TreeGrafter"/>
</dbReference>
<proteinExistence type="predicted"/>
<feature type="region of interest" description="Disordered" evidence="5">
    <location>
        <begin position="994"/>
        <end position="1028"/>
    </location>
</feature>
<feature type="region of interest" description="Disordered" evidence="5">
    <location>
        <begin position="1075"/>
        <end position="1107"/>
    </location>
</feature>
<feature type="compositionally biased region" description="Basic and acidic residues" evidence="5">
    <location>
        <begin position="104"/>
        <end position="116"/>
    </location>
</feature>
<protein>
    <submittedName>
        <fullName evidence="10">Uncharacterized protein</fullName>
    </submittedName>
</protein>
<reference evidence="10 11" key="1">
    <citation type="submission" date="2016-07" db="EMBL/GenBank/DDBJ databases">
        <title>Pervasive Adenine N6-methylation of Active Genes in Fungi.</title>
        <authorList>
            <consortium name="DOE Joint Genome Institute"/>
            <person name="Mondo S.J."/>
            <person name="Dannebaum R.O."/>
            <person name="Kuo R.C."/>
            <person name="Labutti K."/>
            <person name="Haridas S."/>
            <person name="Kuo A."/>
            <person name="Salamov A."/>
            <person name="Ahrendt S.R."/>
            <person name="Lipzen A."/>
            <person name="Sullivan W."/>
            <person name="Andreopoulos W.B."/>
            <person name="Clum A."/>
            <person name="Lindquist E."/>
            <person name="Daum C."/>
            <person name="Ramamoorthy G.K."/>
            <person name="Gryganskyi A."/>
            <person name="Culley D."/>
            <person name="Magnuson J.K."/>
            <person name="James T.Y."/>
            <person name="O'Malley M.A."/>
            <person name="Stajich J.E."/>
            <person name="Spatafora J.W."/>
            <person name="Visel A."/>
            <person name="Grigoriev I.V."/>
        </authorList>
    </citation>
    <scope>NUCLEOTIDE SEQUENCE [LARGE SCALE GENOMIC DNA]</scope>
    <source>
        <strain evidence="10 11">62-1032</strain>
    </source>
</reference>
<feature type="compositionally biased region" description="Basic and acidic residues" evidence="5">
    <location>
        <begin position="75"/>
        <end position="86"/>
    </location>
</feature>
<name>A0A1Y2G2L7_9BASI</name>
<dbReference type="InterPro" id="IPR011993">
    <property type="entry name" value="PH-like_dom_sf"/>
</dbReference>
<organism evidence="10 11">
    <name type="scientific">Leucosporidium creatinivorum</name>
    <dbReference type="NCBI Taxonomy" id="106004"/>
    <lineage>
        <taxon>Eukaryota</taxon>
        <taxon>Fungi</taxon>
        <taxon>Dikarya</taxon>
        <taxon>Basidiomycota</taxon>
        <taxon>Pucciniomycotina</taxon>
        <taxon>Microbotryomycetes</taxon>
        <taxon>Leucosporidiales</taxon>
        <taxon>Leucosporidium</taxon>
    </lineage>
</organism>
<dbReference type="SMART" id="SM00326">
    <property type="entry name" value="SH3"/>
    <property type="match status" value="1"/>
</dbReference>
<feature type="region of interest" description="Disordered" evidence="5">
    <location>
        <begin position="1048"/>
        <end position="1067"/>
    </location>
</feature>
<dbReference type="InterPro" id="IPR013761">
    <property type="entry name" value="SAM/pointed_sf"/>
</dbReference>
<feature type="compositionally biased region" description="Polar residues" evidence="5">
    <location>
        <begin position="475"/>
        <end position="488"/>
    </location>
</feature>
<dbReference type="SMART" id="SM00233">
    <property type="entry name" value="PH"/>
    <property type="match status" value="1"/>
</dbReference>
<feature type="domain" description="Calponin-homology (CH)" evidence="8">
    <location>
        <begin position="1107"/>
        <end position="1187"/>
    </location>
</feature>
<evidence type="ECO:0000256" key="1">
    <source>
        <dbReference type="ARBA" id="ARBA00022443"/>
    </source>
</evidence>
<dbReference type="PROSITE" id="PS50002">
    <property type="entry name" value="SH3"/>
    <property type="match status" value="1"/>
</dbReference>
<evidence type="ECO:0000259" key="8">
    <source>
        <dbReference type="PROSITE" id="PS50021"/>
    </source>
</evidence>
<feature type="compositionally biased region" description="Basic and acidic residues" evidence="5">
    <location>
        <begin position="1010"/>
        <end position="1019"/>
    </location>
</feature>
<keyword evidence="11" id="KW-1185">Reference proteome</keyword>
<dbReference type="PROSITE" id="PS50105">
    <property type="entry name" value="SAM_DOMAIN"/>
    <property type="match status" value="1"/>
</dbReference>
<feature type="compositionally biased region" description="Polar residues" evidence="5">
    <location>
        <begin position="654"/>
        <end position="666"/>
    </location>
</feature>
<feature type="region of interest" description="Disordered" evidence="5">
    <location>
        <begin position="563"/>
        <end position="684"/>
    </location>
</feature>
<dbReference type="CDD" id="cd00174">
    <property type="entry name" value="SH3"/>
    <property type="match status" value="1"/>
</dbReference>
<keyword evidence="3" id="KW-0344">Guanine-nucleotide releasing factor</keyword>
<dbReference type="SUPFAM" id="SSF50044">
    <property type="entry name" value="SH3-domain"/>
    <property type="match status" value="1"/>
</dbReference>
<feature type="compositionally biased region" description="Pro residues" evidence="5">
    <location>
        <begin position="63"/>
        <end position="74"/>
    </location>
</feature>
<dbReference type="GO" id="GO:0005085">
    <property type="term" value="F:guanyl-nucleotide exchange factor activity"/>
    <property type="evidence" value="ECO:0007669"/>
    <property type="project" value="UniProtKB-KW"/>
</dbReference>
<feature type="compositionally biased region" description="Basic and acidic residues" evidence="5">
    <location>
        <begin position="123"/>
        <end position="134"/>
    </location>
</feature>
<dbReference type="PROSITE" id="PS50021">
    <property type="entry name" value="CH"/>
    <property type="match status" value="1"/>
</dbReference>
<dbReference type="Pfam" id="PF00169">
    <property type="entry name" value="PH"/>
    <property type="match status" value="1"/>
</dbReference>
<evidence type="ECO:0000313" key="11">
    <source>
        <dbReference type="Proteomes" id="UP000193467"/>
    </source>
</evidence>
<evidence type="ECO:0000256" key="4">
    <source>
        <dbReference type="PROSITE-ProRule" id="PRU00192"/>
    </source>
</evidence>
<evidence type="ECO:0000313" key="10">
    <source>
        <dbReference type="EMBL" id="ORY90693.1"/>
    </source>
</evidence>
<dbReference type="Gene3D" id="1.10.150.50">
    <property type="entry name" value="Transcription Factor, Ets-1"/>
    <property type="match status" value="1"/>
</dbReference>
<feature type="region of interest" description="Disordered" evidence="5">
    <location>
        <begin position="473"/>
        <end position="496"/>
    </location>
</feature>
<evidence type="ECO:0000259" key="7">
    <source>
        <dbReference type="PROSITE" id="PS50003"/>
    </source>
</evidence>
<feature type="compositionally biased region" description="Low complexity" evidence="5">
    <location>
        <begin position="1079"/>
        <end position="1100"/>
    </location>
</feature>
<dbReference type="GO" id="GO:0055037">
    <property type="term" value="C:recycling endosome"/>
    <property type="evidence" value="ECO:0007669"/>
    <property type="project" value="TreeGrafter"/>
</dbReference>
<dbReference type="GO" id="GO:0001881">
    <property type="term" value="P:receptor recycling"/>
    <property type="evidence" value="ECO:0007669"/>
    <property type="project" value="TreeGrafter"/>
</dbReference>
<feature type="region of interest" description="Disordered" evidence="5">
    <location>
        <begin position="704"/>
        <end position="798"/>
    </location>
</feature>
<dbReference type="InterPro" id="IPR036028">
    <property type="entry name" value="SH3-like_dom_sf"/>
</dbReference>
<feature type="compositionally biased region" description="Basic and acidic residues" evidence="5">
    <location>
        <begin position="172"/>
        <end position="200"/>
    </location>
</feature>
<dbReference type="EMBL" id="MCGR01000003">
    <property type="protein sequence ID" value="ORY90693.1"/>
    <property type="molecule type" value="Genomic_DNA"/>
</dbReference>
<dbReference type="InterPro" id="IPR001849">
    <property type="entry name" value="PH_domain"/>
</dbReference>
<dbReference type="InParanoid" id="A0A1Y2G2L7"/>
<dbReference type="CDD" id="cd09535">
    <property type="entry name" value="SAM_BOI-like_fungal"/>
    <property type="match status" value="1"/>
</dbReference>
<dbReference type="InterPro" id="IPR001715">
    <property type="entry name" value="CH_dom"/>
</dbReference>
<feature type="region of interest" description="Disordered" evidence="5">
    <location>
        <begin position="53"/>
        <end position="334"/>
    </location>
</feature>
<dbReference type="Pfam" id="PF07647">
    <property type="entry name" value="SAM_2"/>
    <property type="match status" value="1"/>
</dbReference>
<feature type="domain" description="SAM" evidence="9">
    <location>
        <begin position="498"/>
        <end position="562"/>
    </location>
</feature>
<feature type="compositionally biased region" description="Polar residues" evidence="5">
    <location>
        <begin position="585"/>
        <end position="599"/>
    </location>
</feature>
<feature type="compositionally biased region" description="Polar residues" evidence="5">
    <location>
        <begin position="266"/>
        <end position="283"/>
    </location>
</feature>
<dbReference type="Gene3D" id="1.10.418.10">
    <property type="entry name" value="Calponin-like domain"/>
    <property type="match status" value="1"/>
</dbReference>
<feature type="domain" description="SH3" evidence="6">
    <location>
        <begin position="3"/>
        <end position="66"/>
    </location>
</feature>
<feature type="compositionally biased region" description="Low complexity" evidence="5">
    <location>
        <begin position="159"/>
        <end position="171"/>
    </location>
</feature>
<feature type="region of interest" description="Disordered" evidence="5">
    <location>
        <begin position="831"/>
        <end position="872"/>
    </location>
</feature>
<dbReference type="SUPFAM" id="SSF47769">
    <property type="entry name" value="SAM/Pointed domain"/>
    <property type="match status" value="1"/>
</dbReference>
<dbReference type="FunCoup" id="A0A1Y2G2L7">
    <property type="interactions" value="55"/>
</dbReference>
<dbReference type="Pfam" id="PF14604">
    <property type="entry name" value="SH3_9"/>
    <property type="match status" value="1"/>
</dbReference>
<dbReference type="Gene3D" id="2.30.29.30">
    <property type="entry name" value="Pleckstrin-homology domain (PH domain)/Phosphotyrosine-binding domain (PTB)"/>
    <property type="match status" value="1"/>
</dbReference>
<dbReference type="SMART" id="SM00454">
    <property type="entry name" value="SAM"/>
    <property type="match status" value="1"/>
</dbReference>
<accession>A0A1Y2G2L7</accession>
<dbReference type="GO" id="GO:0042147">
    <property type="term" value="P:retrograde transport, endosome to Golgi"/>
    <property type="evidence" value="ECO:0007669"/>
    <property type="project" value="TreeGrafter"/>
</dbReference>
<feature type="compositionally biased region" description="Polar residues" evidence="5">
    <location>
        <begin position="614"/>
        <end position="647"/>
    </location>
</feature>
<dbReference type="InterPro" id="IPR036872">
    <property type="entry name" value="CH_dom_sf"/>
</dbReference>
<comment type="caution">
    <text evidence="10">The sequence shown here is derived from an EMBL/GenBank/DDBJ whole genome shotgun (WGS) entry which is preliminary data.</text>
</comment>
<evidence type="ECO:0000256" key="2">
    <source>
        <dbReference type="ARBA" id="ARBA00022553"/>
    </source>
</evidence>
<dbReference type="Gene3D" id="2.30.30.40">
    <property type="entry name" value="SH3 Domains"/>
    <property type="match status" value="1"/>
</dbReference>
<evidence type="ECO:0000259" key="9">
    <source>
        <dbReference type="PROSITE" id="PS50105"/>
    </source>
</evidence>
<dbReference type="InterPro" id="IPR045188">
    <property type="entry name" value="Boi1/Boi2-like"/>
</dbReference>
<feature type="region of interest" description="Disordered" evidence="5">
    <location>
        <begin position="391"/>
        <end position="435"/>
    </location>
</feature>
<dbReference type="Proteomes" id="UP000193467">
    <property type="component" value="Unassembled WGS sequence"/>
</dbReference>
<dbReference type="SUPFAM" id="SSF50729">
    <property type="entry name" value="PH domain-like"/>
    <property type="match status" value="1"/>
</dbReference>
<evidence type="ECO:0000259" key="6">
    <source>
        <dbReference type="PROSITE" id="PS50002"/>
    </source>
</evidence>
<dbReference type="GO" id="GO:0005829">
    <property type="term" value="C:cytosol"/>
    <property type="evidence" value="ECO:0007669"/>
    <property type="project" value="GOC"/>
</dbReference>
<dbReference type="CDD" id="cd13316">
    <property type="entry name" value="PH_Boi"/>
    <property type="match status" value="1"/>
</dbReference>
<dbReference type="STRING" id="106004.A0A1Y2G2L7"/>
<dbReference type="OrthoDB" id="73680at2759"/>
<dbReference type="SUPFAM" id="SSF47576">
    <property type="entry name" value="Calponin-homology domain, CH-domain"/>
    <property type="match status" value="1"/>
</dbReference>
<dbReference type="InterPro" id="IPR001452">
    <property type="entry name" value="SH3_domain"/>
</dbReference>
<dbReference type="PANTHER" id="PTHR22902">
    <property type="entry name" value="SESQUIPEDALIAN"/>
    <property type="match status" value="1"/>
</dbReference>
<sequence>MAEDTSYVYALHDFEAENADELSFVAGERIRVLQRDELYSDGWFEGRNTAGEIGLFPQSYTSPDPPSPGSPLPDNPREANGGDHTPEPQIAATMNEVQQALSRLEVERQSTAKSLKDSISMRSADRVSLRTKDASDDDDTGPINGNETSPSKGMGSNHRAALAAKAVANAEKAAKEEQERAERRRKDDVAAYEKARKEGLIEDLQLSEESSEEEELPLPVGMKSTLTRAPESIELPSSPIVDESTSPVITVDEPNSGGEGRPRAGTVSSGYAESTYSTQSVQPVASPPALHEVSTLPSTEIPEDAEDAQEELKEEAAVAPSQSNGDHSTLDSAKHSAVEAVDAVGAGVIGVGAAAAAAVGLSLDSKKDEPSAIEASLPKEAEIPIDQSTATPLEATNPIPSHIVTAPSPVVPPPASPPAAQRAVTPPPAAATPAPIVTATDPIHASPAASLTSATHSRSSSRLGMAPLTAGSIATIDTSPHGSANGSKTAPPHDPTLWSVDDVVEWGRGKGFDNLTLSKFQEHEISGDVLLEMDVAMLKEIDLIAFGRRVHIYNAIKELKARVPKPARADVASPSLSGYEPDSPGNLSFASPGQASFSSPPEDVQGLGFEDDTSSIARPTSSLARSVNSLQPRRSTGAISSTQASPTTHKRSVTGGTQDSAAQDSLDQPIPEEDNETDTQSGSNKTPIIAALPAVAAAAAAAAAASTSRSDSTRGKSKPASRRSGTDKSDTSAPPSPVITRKKKDSGASDRSSMFFGAALGRNRKPPPRVPSALLVDSDGRVARPGSSSGDAKSTRARMALNASKRTTRLFGSFGGSGSEKNAGIENLRKTSTSTLGSPRDAPSSMSPRVVDVASSEMTSAQPDAVTDGSNLLERIGTPDYTGWMQKKGEKYNSWKPRFFVLKGIHLYWLKGEGEQKAKGFINLRGYRVISDPNVHVGQFGFKIVHDHERPHFFSAAEQVTIRTWMKEIMKATIGRDYSEVVVSSCDMDTMPLSVAQSMNPRPRPPSPTERARVQRERYAGTNPNTLTPKDAQILMEFSPGSPLMGGTGFATPPASGIRRSSSSNANTTLSQLAVDPEPTATTPAVVPTAAPVASPVSPTKSLQRKSSSDQELLAWVNASLPSSTPLATDLSDSLRSGRILVRLVENLSGKNANISNAEFDKYQPPAKKGQPFDPEYFDTVFNGEFL</sequence>
<dbReference type="PANTHER" id="PTHR22902:SF27">
    <property type="entry name" value="PLECKSTRIN HOMOLOGY DOMAIN-CONTAINING FAMILY A MEMBER 3"/>
    <property type="match status" value="1"/>
</dbReference>
<keyword evidence="2" id="KW-0597">Phosphoprotein</keyword>
<feature type="domain" description="PH" evidence="7">
    <location>
        <begin position="878"/>
        <end position="974"/>
    </location>
</feature>
<dbReference type="InterPro" id="IPR001660">
    <property type="entry name" value="SAM"/>
</dbReference>
<feature type="compositionally biased region" description="Acidic residues" evidence="5">
    <location>
        <begin position="205"/>
        <end position="216"/>
    </location>
</feature>
<evidence type="ECO:0000256" key="3">
    <source>
        <dbReference type="ARBA" id="ARBA00022658"/>
    </source>
</evidence>
<gene>
    <name evidence="10" type="ORF">BCR35DRAFT_299255</name>
</gene>
<dbReference type="AlphaFoldDB" id="A0A1Y2G2L7"/>
<dbReference type="GO" id="GO:0005769">
    <property type="term" value="C:early endosome"/>
    <property type="evidence" value="ECO:0007669"/>
    <property type="project" value="TreeGrafter"/>
</dbReference>
<keyword evidence="1 4" id="KW-0728">SH3 domain</keyword>
<dbReference type="GO" id="GO:0007032">
    <property type="term" value="P:endosome organization"/>
    <property type="evidence" value="ECO:0007669"/>
    <property type="project" value="TreeGrafter"/>
</dbReference>
<dbReference type="PRINTS" id="PR00452">
    <property type="entry name" value="SH3DOMAIN"/>
</dbReference>
<evidence type="ECO:0000256" key="5">
    <source>
        <dbReference type="SAM" id="MobiDB-lite"/>
    </source>
</evidence>
<dbReference type="PROSITE" id="PS50003">
    <property type="entry name" value="PH_DOMAIN"/>
    <property type="match status" value="1"/>
</dbReference>